<organism evidence="1 2">
    <name type="scientific">Moheibacter stercoris</name>
    <dbReference type="NCBI Taxonomy" id="1628251"/>
    <lineage>
        <taxon>Bacteria</taxon>
        <taxon>Pseudomonadati</taxon>
        <taxon>Bacteroidota</taxon>
        <taxon>Flavobacteriia</taxon>
        <taxon>Flavobacteriales</taxon>
        <taxon>Weeksellaceae</taxon>
        <taxon>Moheibacter</taxon>
    </lineage>
</organism>
<dbReference type="RefSeq" id="WP_354510931.1">
    <property type="nucleotide sequence ID" value="NZ_JBEPMO010000031.1"/>
</dbReference>
<protein>
    <recommendedName>
        <fullName evidence="3">DUF2891 domain-containing protein</fullName>
    </recommendedName>
</protein>
<dbReference type="Pfam" id="PF11199">
    <property type="entry name" value="DUF2891"/>
    <property type="match status" value="1"/>
</dbReference>
<evidence type="ECO:0008006" key="3">
    <source>
        <dbReference type="Google" id="ProtNLM"/>
    </source>
</evidence>
<accession>A0ABV2M004</accession>
<comment type="caution">
    <text evidence="1">The sequence shown here is derived from an EMBL/GenBank/DDBJ whole genome shotgun (WGS) entry which is preliminary data.</text>
</comment>
<evidence type="ECO:0000313" key="1">
    <source>
        <dbReference type="EMBL" id="MET3733098.1"/>
    </source>
</evidence>
<keyword evidence="2" id="KW-1185">Reference proteome</keyword>
<proteinExistence type="predicted"/>
<evidence type="ECO:0000313" key="2">
    <source>
        <dbReference type="Proteomes" id="UP001549146"/>
    </source>
</evidence>
<gene>
    <name evidence="1" type="ORF">ABID46_002691</name>
</gene>
<dbReference type="EMBL" id="JBEPMO010000031">
    <property type="protein sequence ID" value="MET3733098.1"/>
    <property type="molecule type" value="Genomic_DNA"/>
</dbReference>
<dbReference type="InterPro" id="IPR021365">
    <property type="entry name" value="DUF2891"/>
</dbReference>
<sequence length="375" mass="43316">MKVANVLMGISLIVMVSCNQKESPSEEVTNIVETLDDSKVNLDLAQANRLASLPFKCLQTEYPNKTSQVLDTKEDLGSPRELHPAFYGCFDWHSSVHGHWSLVKLLKDFPELNNREEILEKLKQNITEENIQGEIAYFNRKQEYSFSRTYGWTWLLKLQMELNTWQNEDAQQMAKNLQPLTDVLVSRYQEFLPKLLYPIRVGTHNNSAFGMSFAYDYAIHAKNQNLKSSIEEAAKRLYSNDKNCPISWEPDGFDFLSPCLEEVSLMQRILSPEELNSWLDVFLPELKTKEFELEVAKVSDREDGHLVHLDGLNFSRAWVFYRLAKQFPEKYGHLKQLGDVHLAHSLPSIVDGSYEGEHWLASFALYAMSERNPIE</sequence>
<dbReference type="PROSITE" id="PS51257">
    <property type="entry name" value="PROKAR_LIPOPROTEIN"/>
    <property type="match status" value="1"/>
</dbReference>
<name>A0ABV2M004_9FLAO</name>
<dbReference type="Proteomes" id="UP001549146">
    <property type="component" value="Unassembled WGS sequence"/>
</dbReference>
<reference evidence="1 2" key="1">
    <citation type="submission" date="2024-06" db="EMBL/GenBank/DDBJ databases">
        <title>Genomic Encyclopedia of Type Strains, Phase IV (KMG-IV): sequencing the most valuable type-strain genomes for metagenomic binning, comparative biology and taxonomic classification.</title>
        <authorList>
            <person name="Goeker M."/>
        </authorList>
    </citation>
    <scope>NUCLEOTIDE SEQUENCE [LARGE SCALE GENOMIC DNA]</scope>
    <source>
        <strain evidence="1 2">DSM 29388</strain>
    </source>
</reference>